<comment type="subcellular location">
    <subcellularLocation>
        <location evidence="1">Cell membrane</location>
        <topology evidence="1">Multi-pass membrane protein</topology>
    </subcellularLocation>
</comment>
<dbReference type="SUPFAM" id="SSF103473">
    <property type="entry name" value="MFS general substrate transporter"/>
    <property type="match status" value="1"/>
</dbReference>
<evidence type="ECO:0000256" key="4">
    <source>
        <dbReference type="ARBA" id="ARBA00022692"/>
    </source>
</evidence>
<evidence type="ECO:0000256" key="6">
    <source>
        <dbReference type="ARBA" id="ARBA00023136"/>
    </source>
</evidence>
<dbReference type="CDD" id="cd17502">
    <property type="entry name" value="MFS_Azr1_MDR_like"/>
    <property type="match status" value="1"/>
</dbReference>
<keyword evidence="6 7" id="KW-0472">Membrane</keyword>
<feature type="transmembrane region" description="Helical" evidence="7">
    <location>
        <begin position="244"/>
        <end position="260"/>
    </location>
</feature>
<comment type="caution">
    <text evidence="9">The sequence shown here is derived from an EMBL/GenBank/DDBJ whole genome shotgun (WGS) entry which is preliminary data.</text>
</comment>
<accession>A0A840RCT7</accession>
<dbReference type="InterPro" id="IPR011701">
    <property type="entry name" value="MFS"/>
</dbReference>
<dbReference type="Gene3D" id="1.20.1250.20">
    <property type="entry name" value="MFS general substrate transporter like domains"/>
    <property type="match status" value="1"/>
</dbReference>
<evidence type="ECO:0000256" key="1">
    <source>
        <dbReference type="ARBA" id="ARBA00004651"/>
    </source>
</evidence>
<feature type="transmembrane region" description="Helical" evidence="7">
    <location>
        <begin position="26"/>
        <end position="49"/>
    </location>
</feature>
<dbReference type="PROSITE" id="PS50850">
    <property type="entry name" value="MFS"/>
    <property type="match status" value="1"/>
</dbReference>
<organism evidence="9 10">
    <name type="scientific">Silvimonas terrae</name>
    <dbReference type="NCBI Taxonomy" id="300266"/>
    <lineage>
        <taxon>Bacteria</taxon>
        <taxon>Pseudomonadati</taxon>
        <taxon>Pseudomonadota</taxon>
        <taxon>Betaproteobacteria</taxon>
        <taxon>Neisseriales</taxon>
        <taxon>Chitinibacteraceae</taxon>
        <taxon>Silvimonas</taxon>
    </lineage>
</organism>
<sequence>MNSTVTEVPVVLEHPIAMPKRPPLPLLFGALIMVMLLSALDQTIVSSALPTIVRDLGGVSSLSWVVTAYLLSSTIVIPLYGKFGDLFGRKLVLQVAIVVFLVGSALCGLSQNMTELIITRALQGLGGGGLMVVSMAIIADVLTPAERGKFQGALGATYALATVVGPMLGGYIVEHYSWHWIFYINLPIGLLALAVITLVLHAHEAHVRHEIDYWGAGFLAVSLSCLVMFATSGGTSLPWSSAELWVYLYVAIVAFGGFIYEERLAAEPIIPLGLFKQNTFLLCSVISALVGAGLFGAITYMPLYLQVVKGSTPTGSGVQLLPLMGGVLSSSMLSGIIISRTGRYRFFPITGTLLAAVALFLISRLDAASSLNQLYACACMLGIGLGMVMQVMVLVVQNSVDMKQIGVATSSVTLFRMLGGSLGVSAFGALFNALVTSKLDAVLPDDGTGHHRLMQPVAQLSPAMHAGYLDAFASAFHGICLVASVVLLVAFVFSLRLREIPLRSRQKPAAKTV</sequence>
<protein>
    <submittedName>
        <fullName evidence="9">EmrB/QacA subfamily drug resistance transporter</fullName>
    </submittedName>
</protein>
<feature type="transmembrane region" description="Helical" evidence="7">
    <location>
        <begin position="91"/>
        <end position="111"/>
    </location>
</feature>
<dbReference type="PANTHER" id="PTHR23501">
    <property type="entry name" value="MAJOR FACILITATOR SUPERFAMILY"/>
    <property type="match status" value="1"/>
</dbReference>
<dbReference type="AlphaFoldDB" id="A0A840RCT7"/>
<evidence type="ECO:0000256" key="7">
    <source>
        <dbReference type="SAM" id="Phobius"/>
    </source>
</evidence>
<feature type="transmembrane region" description="Helical" evidence="7">
    <location>
        <begin position="346"/>
        <end position="367"/>
    </location>
</feature>
<feature type="transmembrane region" description="Helical" evidence="7">
    <location>
        <begin position="179"/>
        <end position="201"/>
    </location>
</feature>
<dbReference type="RefSeq" id="WP_221302977.1">
    <property type="nucleotide sequence ID" value="NZ_JACHHN010000001.1"/>
</dbReference>
<dbReference type="PRINTS" id="PR01036">
    <property type="entry name" value="TCRTETB"/>
</dbReference>
<dbReference type="PANTHER" id="PTHR23501:SF197">
    <property type="entry name" value="COMD"/>
    <property type="match status" value="1"/>
</dbReference>
<reference evidence="9 10" key="1">
    <citation type="submission" date="2020-08" db="EMBL/GenBank/DDBJ databases">
        <title>Genomic Encyclopedia of Type Strains, Phase IV (KMG-IV): sequencing the most valuable type-strain genomes for metagenomic binning, comparative biology and taxonomic classification.</title>
        <authorList>
            <person name="Goeker M."/>
        </authorList>
    </citation>
    <scope>NUCLEOTIDE SEQUENCE [LARGE SCALE GENOMIC DNA]</scope>
    <source>
        <strain evidence="9 10">DSM 18233</strain>
    </source>
</reference>
<evidence type="ECO:0000313" key="9">
    <source>
        <dbReference type="EMBL" id="MBB5190122.1"/>
    </source>
</evidence>
<keyword evidence="2" id="KW-0813">Transport</keyword>
<feature type="transmembrane region" description="Helical" evidence="7">
    <location>
        <begin position="417"/>
        <end position="435"/>
    </location>
</feature>
<dbReference type="Pfam" id="PF07690">
    <property type="entry name" value="MFS_1"/>
    <property type="match status" value="1"/>
</dbReference>
<name>A0A840RCT7_9NEIS</name>
<gene>
    <name evidence="9" type="ORF">HNQ50_000832</name>
</gene>
<evidence type="ECO:0000313" key="10">
    <source>
        <dbReference type="Proteomes" id="UP000543030"/>
    </source>
</evidence>
<dbReference type="Proteomes" id="UP000543030">
    <property type="component" value="Unassembled WGS sequence"/>
</dbReference>
<dbReference type="GO" id="GO:0005886">
    <property type="term" value="C:plasma membrane"/>
    <property type="evidence" value="ECO:0007669"/>
    <property type="project" value="UniProtKB-SubCell"/>
</dbReference>
<feature type="domain" description="Major facilitator superfamily (MFS) profile" evidence="8">
    <location>
        <begin position="27"/>
        <end position="498"/>
    </location>
</feature>
<evidence type="ECO:0000256" key="2">
    <source>
        <dbReference type="ARBA" id="ARBA00022448"/>
    </source>
</evidence>
<feature type="transmembrane region" description="Helical" evidence="7">
    <location>
        <begin position="61"/>
        <end position="79"/>
    </location>
</feature>
<evidence type="ECO:0000256" key="5">
    <source>
        <dbReference type="ARBA" id="ARBA00022989"/>
    </source>
</evidence>
<feature type="transmembrane region" description="Helical" evidence="7">
    <location>
        <begin position="280"/>
        <end position="300"/>
    </location>
</feature>
<proteinExistence type="predicted"/>
<evidence type="ECO:0000256" key="3">
    <source>
        <dbReference type="ARBA" id="ARBA00022475"/>
    </source>
</evidence>
<dbReference type="EMBL" id="JACHHN010000001">
    <property type="protein sequence ID" value="MBB5190122.1"/>
    <property type="molecule type" value="Genomic_DNA"/>
</dbReference>
<keyword evidence="4 7" id="KW-0812">Transmembrane</keyword>
<dbReference type="NCBIfam" id="TIGR00711">
    <property type="entry name" value="efflux_EmrB"/>
    <property type="match status" value="1"/>
</dbReference>
<dbReference type="FunFam" id="1.20.1720.10:FF:000004">
    <property type="entry name" value="EmrB/QacA family drug resistance transporter"/>
    <property type="match status" value="1"/>
</dbReference>
<dbReference type="Gene3D" id="1.20.1720.10">
    <property type="entry name" value="Multidrug resistance protein D"/>
    <property type="match status" value="1"/>
</dbReference>
<feature type="transmembrane region" description="Helical" evidence="7">
    <location>
        <begin position="320"/>
        <end position="339"/>
    </location>
</feature>
<keyword evidence="5 7" id="KW-1133">Transmembrane helix</keyword>
<feature type="transmembrane region" description="Helical" evidence="7">
    <location>
        <begin position="471"/>
        <end position="495"/>
    </location>
</feature>
<keyword evidence="10" id="KW-1185">Reference proteome</keyword>
<keyword evidence="3" id="KW-1003">Cell membrane</keyword>
<dbReference type="InterPro" id="IPR020846">
    <property type="entry name" value="MFS_dom"/>
</dbReference>
<feature type="transmembrane region" description="Helical" evidence="7">
    <location>
        <begin position="154"/>
        <end position="173"/>
    </location>
</feature>
<evidence type="ECO:0000259" key="8">
    <source>
        <dbReference type="PROSITE" id="PS50850"/>
    </source>
</evidence>
<dbReference type="InterPro" id="IPR036259">
    <property type="entry name" value="MFS_trans_sf"/>
</dbReference>
<dbReference type="GO" id="GO:0022857">
    <property type="term" value="F:transmembrane transporter activity"/>
    <property type="evidence" value="ECO:0007669"/>
    <property type="project" value="InterPro"/>
</dbReference>
<feature type="transmembrane region" description="Helical" evidence="7">
    <location>
        <begin position="117"/>
        <end position="142"/>
    </location>
</feature>
<dbReference type="InterPro" id="IPR004638">
    <property type="entry name" value="EmrB-like"/>
</dbReference>
<feature type="transmembrane region" description="Helical" evidence="7">
    <location>
        <begin position="373"/>
        <end position="396"/>
    </location>
</feature>